<dbReference type="eggNOG" id="COG3103">
    <property type="taxonomic scope" value="Bacteria"/>
</dbReference>
<evidence type="ECO:0000313" key="1">
    <source>
        <dbReference type="EMBL" id="AFZ49818.1"/>
    </source>
</evidence>
<dbReference type="RefSeq" id="WP_015228827.1">
    <property type="nucleotide sequence ID" value="NC_019780.1"/>
</dbReference>
<name>K9YUN4_DACS8</name>
<accession>K9YUN4</accession>
<dbReference type="eggNOG" id="COG0515">
    <property type="taxonomic scope" value="Bacteria"/>
</dbReference>
<gene>
    <name evidence="1" type="ORF">Dacsa_1115</name>
</gene>
<dbReference type="STRING" id="13035.Dacsa_1115"/>
<dbReference type="HOGENOM" id="CLU_1270568_0_0_3"/>
<evidence type="ECO:0008006" key="3">
    <source>
        <dbReference type="Google" id="ProtNLM"/>
    </source>
</evidence>
<dbReference type="KEGG" id="dsl:Dacsa_1115"/>
<dbReference type="Proteomes" id="UP000010482">
    <property type="component" value="Chromosome"/>
</dbReference>
<reference evidence="1" key="1">
    <citation type="submission" date="2012-04" db="EMBL/GenBank/DDBJ databases">
        <title>Finished genome of Dactylococcopsis salina PCC 8305.</title>
        <authorList>
            <consortium name="US DOE Joint Genome Institute"/>
            <person name="Gugger M."/>
            <person name="Coursin T."/>
            <person name="Rippka R."/>
            <person name="Tandeau De Marsac N."/>
            <person name="Huntemann M."/>
            <person name="Wei C.-L."/>
            <person name="Han J."/>
            <person name="Detter J.C."/>
            <person name="Han C."/>
            <person name="Tapia R."/>
            <person name="Daligault H."/>
            <person name="Chen A."/>
            <person name="Krypides N."/>
            <person name="Mavromatis K."/>
            <person name="Markowitz V."/>
            <person name="Szeto E."/>
            <person name="Ivanova N."/>
            <person name="Ovchinnikova G."/>
            <person name="Pagani I."/>
            <person name="Pati A."/>
            <person name="Goodwin L."/>
            <person name="Peters L."/>
            <person name="Pitluck S."/>
            <person name="Woyke T."/>
            <person name="Kerfeld C."/>
        </authorList>
    </citation>
    <scope>NUCLEOTIDE SEQUENCE [LARGE SCALE GENOMIC DNA]</scope>
    <source>
        <strain evidence="1">PCC 8305</strain>
    </source>
</reference>
<dbReference type="EMBL" id="CP003944">
    <property type="protein sequence ID" value="AFZ49818.1"/>
    <property type="molecule type" value="Genomic_DNA"/>
</dbReference>
<dbReference type="AlphaFoldDB" id="K9YUN4"/>
<evidence type="ECO:0000313" key="2">
    <source>
        <dbReference type="Proteomes" id="UP000010482"/>
    </source>
</evidence>
<dbReference type="PATRIC" id="fig|13035.3.peg.1252"/>
<sequence length="217" mass="24286">MNIKKNKSKWRYWQNICLLFSLVGGVNFGDTSSLAATWRSNSGKTRIPNLDSICWGNNYLDSVRTVFGGGVYYGNITFNTIKTRGCLPQDTLSGIFNLYQGSNYCQGKFTVTWRANNRAFLQWDINNLGECPISISHWEINTYPVAETNTGNSGISSQGVATVFDPPSNVRETPNGTIICSVREVMNIDLFGAAKNGWYRTNVCGEMGYIHESQIRF</sequence>
<protein>
    <recommendedName>
        <fullName evidence="3">SH3b domain-containing protein</fullName>
    </recommendedName>
</protein>
<keyword evidence="2" id="KW-1185">Reference proteome</keyword>
<dbReference type="OrthoDB" id="460967at2"/>
<proteinExistence type="predicted"/>
<organism evidence="1 2">
    <name type="scientific">Dactylococcopsis salina (strain PCC 8305)</name>
    <name type="common">Myxobactron salinum</name>
    <dbReference type="NCBI Taxonomy" id="13035"/>
    <lineage>
        <taxon>Bacteria</taxon>
        <taxon>Bacillati</taxon>
        <taxon>Cyanobacteriota</taxon>
        <taxon>Cyanophyceae</taxon>
        <taxon>Nodosilineales</taxon>
        <taxon>Cymatolegaceae</taxon>
        <taxon>Dactylococcopsis</taxon>
    </lineage>
</organism>